<reference evidence="1 2" key="1">
    <citation type="submission" date="2019-01" db="EMBL/GenBank/DDBJ databases">
        <title>Coherence of Microcystis species and biogeography revealed through population genomics.</title>
        <authorList>
            <person name="Perez-Carrascal O.M."/>
            <person name="Terrat Y."/>
            <person name="Giani A."/>
            <person name="Fortin N."/>
            <person name="Tromas N."/>
            <person name="Shapiro B.J."/>
        </authorList>
    </citation>
    <scope>NUCLEOTIDE SEQUENCE [LARGE SCALE GENOMIC DNA]</scope>
    <source>
        <strain evidence="1">Ma_QC_Ch_20071001_S25D</strain>
    </source>
</reference>
<accession>A0A552FDH0</accession>
<gene>
    <name evidence="1" type="ORF">EWV57_22075</name>
</gene>
<evidence type="ECO:0000313" key="1">
    <source>
        <dbReference type="EMBL" id="TRU44739.1"/>
    </source>
</evidence>
<dbReference type="Proteomes" id="UP000316958">
    <property type="component" value="Unassembled WGS sequence"/>
</dbReference>
<dbReference type="AlphaFoldDB" id="A0A552FDH0"/>
<sequence>MNRQFFCKLGMTTTVITTLLVFSEALTPKSIFAATFNDKNAFDLAASAVGTVALETFDSFTGSVFQLPSLGIKFDPLNNGIQPYSLANTCGGILVSPPNFLINNDACALPGKGNIVFHPNNASNDIIGVGLFNSSSDDSLQLSLFDISNNLIEQTTVLGGSPKFIGIITNNPASRIEISSFGGNGLFAIDNLKIVTKITKPISVPEPSNIFGLELFGLVLAATKVKGILSKKAKSPTDNSQTTDS</sequence>
<evidence type="ECO:0000313" key="2">
    <source>
        <dbReference type="Proteomes" id="UP000316958"/>
    </source>
</evidence>
<evidence type="ECO:0008006" key="3">
    <source>
        <dbReference type="Google" id="ProtNLM"/>
    </source>
</evidence>
<comment type="caution">
    <text evidence="1">The sequence shown here is derived from an EMBL/GenBank/DDBJ whole genome shotgun (WGS) entry which is preliminary data.</text>
</comment>
<proteinExistence type="predicted"/>
<dbReference type="EMBL" id="SFBE01000362">
    <property type="protein sequence ID" value="TRU44739.1"/>
    <property type="molecule type" value="Genomic_DNA"/>
</dbReference>
<protein>
    <recommendedName>
        <fullName evidence="3">PEP-CTERM sorting domain-containing protein</fullName>
    </recommendedName>
</protein>
<organism evidence="1 2">
    <name type="scientific">Microcystis aeruginosa Ma_QC_Ch_20071001_S25D</name>
    <dbReference type="NCBI Taxonomy" id="2486250"/>
    <lineage>
        <taxon>Bacteria</taxon>
        <taxon>Bacillati</taxon>
        <taxon>Cyanobacteriota</taxon>
        <taxon>Cyanophyceae</taxon>
        <taxon>Oscillatoriophycideae</taxon>
        <taxon>Chroococcales</taxon>
        <taxon>Microcystaceae</taxon>
        <taxon>Microcystis</taxon>
    </lineage>
</organism>
<name>A0A552FDH0_MICAE</name>